<dbReference type="InterPro" id="IPR000572">
    <property type="entry name" value="OxRdtase_Mopterin-bd_dom"/>
</dbReference>
<feature type="region of interest" description="Disordered" evidence="1">
    <location>
        <begin position="472"/>
        <end position="494"/>
    </location>
</feature>
<evidence type="ECO:0000259" key="4">
    <source>
        <dbReference type="Pfam" id="PF03404"/>
    </source>
</evidence>
<dbReference type="Proteomes" id="UP001597092">
    <property type="component" value="Unassembled WGS sequence"/>
</dbReference>
<dbReference type="InterPro" id="IPR005066">
    <property type="entry name" value="MoCF_OxRdtse_dimer"/>
</dbReference>
<keyword evidence="2" id="KW-0472">Membrane</keyword>
<protein>
    <submittedName>
        <fullName evidence="5">Molybdopterin-dependent oxidoreductase</fullName>
    </submittedName>
</protein>
<dbReference type="InterPro" id="IPR014756">
    <property type="entry name" value="Ig_E-set"/>
</dbReference>
<dbReference type="PANTHER" id="PTHR19372">
    <property type="entry name" value="SULFITE REDUCTASE"/>
    <property type="match status" value="1"/>
</dbReference>
<keyword evidence="2" id="KW-1133">Transmembrane helix</keyword>
<keyword evidence="2" id="KW-0812">Transmembrane</keyword>
<evidence type="ECO:0000256" key="2">
    <source>
        <dbReference type="SAM" id="Phobius"/>
    </source>
</evidence>
<feature type="transmembrane region" description="Helical" evidence="2">
    <location>
        <begin position="95"/>
        <end position="112"/>
    </location>
</feature>
<evidence type="ECO:0000313" key="5">
    <source>
        <dbReference type="EMBL" id="MFD1685609.1"/>
    </source>
</evidence>
<feature type="domain" description="Moybdenum cofactor oxidoreductase dimerisation" evidence="4">
    <location>
        <begin position="401"/>
        <end position="475"/>
    </location>
</feature>
<dbReference type="InterPro" id="IPR036374">
    <property type="entry name" value="OxRdtase_Mopterin-bd_sf"/>
</dbReference>
<organism evidence="5 6">
    <name type="scientific">Halobellus litoreus</name>
    <dbReference type="NCBI Taxonomy" id="755310"/>
    <lineage>
        <taxon>Archaea</taxon>
        <taxon>Methanobacteriati</taxon>
        <taxon>Methanobacteriota</taxon>
        <taxon>Stenosarchaea group</taxon>
        <taxon>Halobacteria</taxon>
        <taxon>Halobacteriales</taxon>
        <taxon>Haloferacaceae</taxon>
        <taxon>Halobellus</taxon>
    </lineage>
</organism>
<gene>
    <name evidence="5" type="ORF">ACFSAS_08300</name>
</gene>
<feature type="transmembrane region" description="Helical" evidence="2">
    <location>
        <begin position="151"/>
        <end position="173"/>
    </location>
</feature>
<name>A0ABD6DTS8_9EURY</name>
<sequence length="494" mass="52592">MVDRKLRLAGLAGASGVAGSYAVAGYTRQFVVAPIDAAVVRATPGPVVAWAITNVGTEAHLLHVALATAIAIGTLGGVGVGGYLVSRRLTGRRQFAGGVLAGALVWGLTTALTAAPLLALGSAVPVGLVTALEAVVAPAPESDGTDSERRAALSSIGTLLFVGVAGGLGWASLRDSERSADGPDEEAQSFDVSALRSQAESRELDFTSEDLPGLVSPIGEFYNVDIAEFDPDLPPADWTLSFSGEVDRELTVSFEEIQERPTEHRFVTLRCVGESLNGEKLDTAIWTGTPLKPLLDEVDPDGACGCAMLRAEDDYFVQFPVDALEDGFLAWGMNGRPLPDAHGHPVRVLVPGHWGETNVKWLSEIELLREPADGYWEKRGWHGTGPVNTVAKLWDVTHLEDGRVEVGGHAYAGTRGIERVEVSTDGGASWETATVSERLPGDDVWRQWRHVYRPDGAHEVVVRAIDGDGTVQPRDRSEAFPSGATGWVSREITP</sequence>
<evidence type="ECO:0000313" key="6">
    <source>
        <dbReference type="Proteomes" id="UP001597092"/>
    </source>
</evidence>
<dbReference type="SUPFAM" id="SSF56524">
    <property type="entry name" value="Oxidoreductase molybdopterin-binding domain"/>
    <property type="match status" value="1"/>
</dbReference>
<feature type="domain" description="Oxidoreductase molybdopterin-binding" evidence="3">
    <location>
        <begin position="233"/>
        <end position="376"/>
    </location>
</feature>
<dbReference type="RefSeq" id="WP_256306350.1">
    <property type="nucleotide sequence ID" value="NZ_JANHAW010000001.1"/>
</dbReference>
<dbReference type="SUPFAM" id="SSF81296">
    <property type="entry name" value="E set domains"/>
    <property type="match status" value="1"/>
</dbReference>
<evidence type="ECO:0000259" key="3">
    <source>
        <dbReference type="Pfam" id="PF00174"/>
    </source>
</evidence>
<dbReference type="PANTHER" id="PTHR19372:SF7">
    <property type="entry name" value="SULFITE OXIDASE, MITOCHONDRIAL"/>
    <property type="match status" value="1"/>
</dbReference>
<accession>A0ABD6DTS8</accession>
<dbReference type="Gene3D" id="3.90.420.10">
    <property type="entry name" value="Oxidoreductase, molybdopterin-binding domain"/>
    <property type="match status" value="1"/>
</dbReference>
<dbReference type="AlphaFoldDB" id="A0ABD6DTS8"/>
<feature type="transmembrane region" description="Helical" evidence="2">
    <location>
        <begin position="61"/>
        <end position="83"/>
    </location>
</feature>
<comment type="caution">
    <text evidence="5">The sequence shown here is derived from an EMBL/GenBank/DDBJ whole genome shotgun (WGS) entry which is preliminary data.</text>
</comment>
<evidence type="ECO:0000256" key="1">
    <source>
        <dbReference type="SAM" id="MobiDB-lite"/>
    </source>
</evidence>
<reference evidence="5 6" key="1">
    <citation type="journal article" date="2019" name="Int. J. Syst. Evol. Microbiol.">
        <title>The Global Catalogue of Microorganisms (GCM) 10K type strain sequencing project: providing services to taxonomists for standard genome sequencing and annotation.</title>
        <authorList>
            <consortium name="The Broad Institute Genomics Platform"/>
            <consortium name="The Broad Institute Genome Sequencing Center for Infectious Disease"/>
            <person name="Wu L."/>
            <person name="Ma J."/>
        </authorList>
    </citation>
    <scope>NUCLEOTIDE SEQUENCE [LARGE SCALE GENOMIC DNA]</scope>
    <source>
        <strain evidence="5 6">CGMCC 1.10387</strain>
    </source>
</reference>
<dbReference type="Gene3D" id="2.60.40.650">
    <property type="match status" value="1"/>
</dbReference>
<dbReference type="Pfam" id="PF00174">
    <property type="entry name" value="Oxidored_molyb"/>
    <property type="match status" value="1"/>
</dbReference>
<proteinExistence type="predicted"/>
<dbReference type="EMBL" id="JBHUDP010000002">
    <property type="protein sequence ID" value="MFD1685609.1"/>
    <property type="molecule type" value="Genomic_DNA"/>
</dbReference>
<keyword evidence="6" id="KW-1185">Reference proteome</keyword>
<dbReference type="Pfam" id="PF03404">
    <property type="entry name" value="Mo-co_dimer"/>
    <property type="match status" value="1"/>
</dbReference>